<dbReference type="CDD" id="cd02978">
    <property type="entry name" value="KaiB_like"/>
    <property type="match status" value="1"/>
</dbReference>
<reference evidence="2 3" key="1">
    <citation type="submission" date="2018-11" db="EMBL/GenBank/DDBJ databases">
        <title>Flavobacterium sp. nov., YIM 102600 draft genome.</title>
        <authorList>
            <person name="Li G."/>
            <person name="Jiang Y."/>
        </authorList>
    </citation>
    <scope>NUCLEOTIDE SEQUENCE [LARGE SCALE GENOMIC DNA]</scope>
    <source>
        <strain evidence="2 3">YIM 102600</strain>
    </source>
</reference>
<sequence length="99" mass="11227">MENFQNNTDESGRYNFILFISGMSTKSSRAIENLREICDEHLPDNFDLQIVDITNEEIQAVNYQIVGVPTLIKTNPNPKRTILGDLSDTDKVLKILDLA</sequence>
<dbReference type="RefSeq" id="WP_125012222.1">
    <property type="nucleotide sequence ID" value="NZ_RQVR01000005.1"/>
</dbReference>
<dbReference type="SMART" id="SM01248">
    <property type="entry name" value="KaiB"/>
    <property type="match status" value="1"/>
</dbReference>
<dbReference type="InterPro" id="IPR039022">
    <property type="entry name" value="KaiB-like"/>
</dbReference>
<dbReference type="AlphaFoldDB" id="A0A3P3WBM7"/>
<dbReference type="Proteomes" id="UP000271937">
    <property type="component" value="Unassembled WGS sequence"/>
</dbReference>
<gene>
    <name evidence="2" type="ORF">EG849_06250</name>
</gene>
<evidence type="ECO:0000313" key="3">
    <source>
        <dbReference type="Proteomes" id="UP000271937"/>
    </source>
</evidence>
<accession>A0A3P3WBM7</accession>
<dbReference type="Pfam" id="PF07689">
    <property type="entry name" value="KaiB"/>
    <property type="match status" value="1"/>
</dbReference>
<comment type="caution">
    <text evidence="2">The sequence shown here is derived from an EMBL/GenBank/DDBJ whole genome shotgun (WGS) entry which is preliminary data.</text>
</comment>
<dbReference type="EMBL" id="RQVR01000005">
    <property type="protein sequence ID" value="RRJ92581.1"/>
    <property type="molecule type" value="Genomic_DNA"/>
</dbReference>
<keyword evidence="3" id="KW-1185">Reference proteome</keyword>
<protein>
    <submittedName>
        <fullName evidence="2">Circadian clock protein KaiB</fullName>
    </submittedName>
</protein>
<dbReference type="InterPro" id="IPR011649">
    <property type="entry name" value="KaiB_domain"/>
</dbReference>
<dbReference type="PANTHER" id="PTHR41709">
    <property type="entry name" value="KAIB-LIKE PROTEIN 1"/>
    <property type="match status" value="1"/>
</dbReference>
<feature type="domain" description="KaiB" evidence="1">
    <location>
        <begin position="17"/>
        <end position="98"/>
    </location>
</feature>
<dbReference type="GO" id="GO:0048511">
    <property type="term" value="P:rhythmic process"/>
    <property type="evidence" value="ECO:0007669"/>
    <property type="project" value="InterPro"/>
</dbReference>
<evidence type="ECO:0000313" key="2">
    <source>
        <dbReference type="EMBL" id="RRJ92581.1"/>
    </source>
</evidence>
<dbReference type="InterPro" id="IPR036249">
    <property type="entry name" value="Thioredoxin-like_sf"/>
</dbReference>
<evidence type="ECO:0000259" key="1">
    <source>
        <dbReference type="SMART" id="SM01248"/>
    </source>
</evidence>
<dbReference type="OrthoDB" id="5458519at2"/>
<name>A0A3P3WBM7_9FLAO</name>
<dbReference type="Gene3D" id="3.40.30.10">
    <property type="entry name" value="Glutaredoxin"/>
    <property type="match status" value="1"/>
</dbReference>
<dbReference type="SUPFAM" id="SSF52833">
    <property type="entry name" value="Thioredoxin-like"/>
    <property type="match status" value="1"/>
</dbReference>
<dbReference type="PANTHER" id="PTHR41709:SF2">
    <property type="entry name" value="CIRCADIAN CLOCK PROTEIN KAIB2"/>
    <property type="match status" value="1"/>
</dbReference>
<organism evidence="2 3">
    <name type="scientific">Flavobacterium macacae</name>
    <dbReference type="NCBI Taxonomy" id="2488993"/>
    <lineage>
        <taxon>Bacteria</taxon>
        <taxon>Pseudomonadati</taxon>
        <taxon>Bacteroidota</taxon>
        <taxon>Flavobacteriia</taxon>
        <taxon>Flavobacteriales</taxon>
        <taxon>Flavobacteriaceae</taxon>
        <taxon>Flavobacterium</taxon>
    </lineage>
</organism>
<proteinExistence type="predicted"/>